<dbReference type="PANTHER" id="PTHR37984:SF15">
    <property type="entry name" value="INTEGRASE CATALYTIC DOMAIN-CONTAINING PROTEIN"/>
    <property type="match status" value="1"/>
</dbReference>
<keyword evidence="3" id="KW-1185">Reference proteome</keyword>
<dbReference type="EMBL" id="BLXT01002861">
    <property type="protein sequence ID" value="GFN98797.1"/>
    <property type="molecule type" value="Genomic_DNA"/>
</dbReference>
<evidence type="ECO:0000313" key="2">
    <source>
        <dbReference type="EMBL" id="GFN98797.1"/>
    </source>
</evidence>
<dbReference type="PANTHER" id="PTHR37984">
    <property type="entry name" value="PROTEIN CBG26694"/>
    <property type="match status" value="1"/>
</dbReference>
<dbReference type="InterPro" id="IPR036397">
    <property type="entry name" value="RNaseH_sf"/>
</dbReference>
<dbReference type="GO" id="GO:0003676">
    <property type="term" value="F:nucleic acid binding"/>
    <property type="evidence" value="ECO:0007669"/>
    <property type="project" value="InterPro"/>
</dbReference>
<dbReference type="InterPro" id="IPR001584">
    <property type="entry name" value="Integrase_cat-core"/>
</dbReference>
<dbReference type="FunFam" id="1.10.340.70:FF:000001">
    <property type="entry name" value="Retrovirus-related Pol polyprotein from transposon gypsy-like Protein"/>
    <property type="match status" value="1"/>
</dbReference>
<dbReference type="InterPro" id="IPR050951">
    <property type="entry name" value="Retrovirus_Pol_polyprotein"/>
</dbReference>
<evidence type="ECO:0000313" key="3">
    <source>
        <dbReference type="Proteomes" id="UP000735302"/>
    </source>
</evidence>
<dbReference type="PROSITE" id="PS50994">
    <property type="entry name" value="INTEGRASE"/>
    <property type="match status" value="1"/>
</dbReference>
<dbReference type="InterPro" id="IPR041588">
    <property type="entry name" value="Integrase_H2C2"/>
</dbReference>
<proteinExistence type="predicted"/>
<dbReference type="InterPro" id="IPR012337">
    <property type="entry name" value="RNaseH-like_sf"/>
</dbReference>
<accession>A0AAV3ZWK7</accession>
<dbReference type="GO" id="GO:0015074">
    <property type="term" value="P:DNA integration"/>
    <property type="evidence" value="ECO:0007669"/>
    <property type="project" value="InterPro"/>
</dbReference>
<name>A0AAV3ZWK7_9GAST</name>
<feature type="domain" description="Integrase catalytic" evidence="1">
    <location>
        <begin position="165"/>
        <end position="252"/>
    </location>
</feature>
<reference evidence="2 3" key="1">
    <citation type="journal article" date="2021" name="Elife">
        <title>Chloroplast acquisition without the gene transfer in kleptoplastic sea slugs, Plakobranchus ocellatus.</title>
        <authorList>
            <person name="Maeda T."/>
            <person name="Takahashi S."/>
            <person name="Yoshida T."/>
            <person name="Shimamura S."/>
            <person name="Takaki Y."/>
            <person name="Nagai Y."/>
            <person name="Toyoda A."/>
            <person name="Suzuki Y."/>
            <person name="Arimoto A."/>
            <person name="Ishii H."/>
            <person name="Satoh N."/>
            <person name="Nishiyama T."/>
            <person name="Hasebe M."/>
            <person name="Maruyama T."/>
            <person name="Minagawa J."/>
            <person name="Obokata J."/>
            <person name="Shigenobu S."/>
        </authorList>
    </citation>
    <scope>NUCLEOTIDE SEQUENCE [LARGE SCALE GENOMIC DNA]</scope>
</reference>
<dbReference type="SUPFAM" id="SSF53098">
    <property type="entry name" value="Ribonuclease H-like"/>
    <property type="match status" value="1"/>
</dbReference>
<dbReference type="Gene3D" id="3.30.420.10">
    <property type="entry name" value="Ribonuclease H-like superfamily/Ribonuclease H"/>
    <property type="match status" value="1"/>
</dbReference>
<dbReference type="AlphaFoldDB" id="A0AAV3ZWK7"/>
<comment type="caution">
    <text evidence="2">The sequence shown here is derived from an EMBL/GenBank/DDBJ whole genome shotgun (WGS) entry which is preliminary data.</text>
</comment>
<sequence length="433" mass="48455">MSVMVGAGTTRAQTKREAVTKALRVPDIERHVGVDREQLIKLQQEDSRILALVDAGRTLRRGGKVVSFEKARGIVYRRYEDLGRNVDVKQVVLPKPLWKYVMLVALDSITGAHLWIRKTKYKVLSNFYWPGVDGDVKRYCRSCDVCQQTVKKGTVPRVSLEKVPLIDTPFKRVAIDLVGPINPPSEAGHRFILTLVDYATRFAEAVPLHKIDTESVAEALVDIYSRLGDPEEVLNHQGTQFISDCIKEIAREELEKAQGRQKNCYDRTAKRRKLSVGEKVLVLLPTDSNKLMQWKGPFETAATVGINDYRINIGGKEKTFHANFLKGYIARDQVASQATTEERPPTSSLAIPAASVTVIEDLEGEHLNDSDCEALPELGGWGSEETVNCLKYGDELTLDQRRQLEEVALTYSSIFSDRPGTASTEEHCIELTS</sequence>
<dbReference type="Pfam" id="PF17921">
    <property type="entry name" value="Integrase_H2C2"/>
    <property type="match status" value="1"/>
</dbReference>
<dbReference type="Gene3D" id="1.10.340.70">
    <property type="match status" value="1"/>
</dbReference>
<dbReference type="Proteomes" id="UP000735302">
    <property type="component" value="Unassembled WGS sequence"/>
</dbReference>
<organism evidence="2 3">
    <name type="scientific">Plakobranchus ocellatus</name>
    <dbReference type="NCBI Taxonomy" id="259542"/>
    <lineage>
        <taxon>Eukaryota</taxon>
        <taxon>Metazoa</taxon>
        <taxon>Spiralia</taxon>
        <taxon>Lophotrochozoa</taxon>
        <taxon>Mollusca</taxon>
        <taxon>Gastropoda</taxon>
        <taxon>Heterobranchia</taxon>
        <taxon>Euthyneura</taxon>
        <taxon>Panpulmonata</taxon>
        <taxon>Sacoglossa</taxon>
        <taxon>Placobranchoidea</taxon>
        <taxon>Plakobranchidae</taxon>
        <taxon>Plakobranchus</taxon>
    </lineage>
</organism>
<gene>
    <name evidence="2" type="ORF">PoB_002530300</name>
</gene>
<protein>
    <submittedName>
        <fullName evidence="2">Gypsy retrotransposon integrase-like protein 1</fullName>
    </submittedName>
</protein>
<evidence type="ECO:0000259" key="1">
    <source>
        <dbReference type="PROSITE" id="PS50994"/>
    </source>
</evidence>